<reference evidence="2 3" key="1">
    <citation type="submission" date="2014-04" db="EMBL/GenBank/DDBJ databases">
        <title>Evolutionary Origins and Diversification of the Mycorrhizal Mutualists.</title>
        <authorList>
            <consortium name="DOE Joint Genome Institute"/>
            <consortium name="Mycorrhizal Genomics Consortium"/>
            <person name="Kohler A."/>
            <person name="Kuo A."/>
            <person name="Nagy L.G."/>
            <person name="Floudas D."/>
            <person name="Copeland A."/>
            <person name="Barry K.W."/>
            <person name="Cichocki N."/>
            <person name="Veneault-Fourrey C."/>
            <person name="LaButti K."/>
            <person name="Lindquist E.A."/>
            <person name="Lipzen A."/>
            <person name="Lundell T."/>
            <person name="Morin E."/>
            <person name="Murat C."/>
            <person name="Riley R."/>
            <person name="Ohm R."/>
            <person name="Sun H."/>
            <person name="Tunlid A."/>
            <person name="Henrissat B."/>
            <person name="Grigoriev I.V."/>
            <person name="Hibbett D.S."/>
            <person name="Martin F."/>
        </authorList>
    </citation>
    <scope>NUCLEOTIDE SEQUENCE [LARGE SCALE GENOMIC DNA]</scope>
    <source>
        <strain evidence="2 3">Koide BX008</strain>
    </source>
</reference>
<accession>A0A0C2SVU4</accession>
<gene>
    <name evidence="2" type="ORF">M378DRAFT_261164</name>
</gene>
<feature type="domain" description="DNA2/NAM7 helicase-like C-terminal" evidence="1">
    <location>
        <begin position="36"/>
        <end position="80"/>
    </location>
</feature>
<dbReference type="Pfam" id="PF13087">
    <property type="entry name" value="AAA_12"/>
    <property type="match status" value="1"/>
</dbReference>
<sequence length="117" mass="13080">MKETPDLYWGDKCFSVDSFQGLSLDSLLDLLRLITIKGNEDDYIIISVVRSLEMGFLKNLRRTNVMLTRCKRGMFVISSQKFLAGPGANSLVGEMAKEIGLKGWLGVEEIEAGEFLT</sequence>
<name>A0A0C2SVU4_AMAMK</name>
<dbReference type="PANTHER" id="PTHR10887:SF495">
    <property type="entry name" value="HELICASE SENATAXIN ISOFORM X1-RELATED"/>
    <property type="match status" value="1"/>
</dbReference>
<protein>
    <recommendedName>
        <fullName evidence="1">DNA2/NAM7 helicase-like C-terminal domain-containing protein</fullName>
    </recommendedName>
</protein>
<dbReference type="EMBL" id="KN818231">
    <property type="protein sequence ID" value="KIL67535.1"/>
    <property type="molecule type" value="Genomic_DNA"/>
</dbReference>
<evidence type="ECO:0000259" key="1">
    <source>
        <dbReference type="Pfam" id="PF13087"/>
    </source>
</evidence>
<dbReference type="InterPro" id="IPR027417">
    <property type="entry name" value="P-loop_NTPase"/>
</dbReference>
<dbReference type="HOGENOM" id="CLU_163762_0_0_1"/>
<dbReference type="OrthoDB" id="6513042at2759"/>
<proteinExistence type="predicted"/>
<organism evidence="2 3">
    <name type="scientific">Amanita muscaria (strain Koide BX008)</name>
    <dbReference type="NCBI Taxonomy" id="946122"/>
    <lineage>
        <taxon>Eukaryota</taxon>
        <taxon>Fungi</taxon>
        <taxon>Dikarya</taxon>
        <taxon>Basidiomycota</taxon>
        <taxon>Agaricomycotina</taxon>
        <taxon>Agaricomycetes</taxon>
        <taxon>Agaricomycetidae</taxon>
        <taxon>Agaricales</taxon>
        <taxon>Pluteineae</taxon>
        <taxon>Amanitaceae</taxon>
        <taxon>Amanita</taxon>
    </lineage>
</organism>
<dbReference type="InterPro" id="IPR045055">
    <property type="entry name" value="DNA2/NAM7-like"/>
</dbReference>
<keyword evidence="3" id="KW-1185">Reference proteome</keyword>
<evidence type="ECO:0000313" key="3">
    <source>
        <dbReference type="Proteomes" id="UP000054549"/>
    </source>
</evidence>
<evidence type="ECO:0000313" key="2">
    <source>
        <dbReference type="EMBL" id="KIL67535.1"/>
    </source>
</evidence>
<dbReference type="PANTHER" id="PTHR10887">
    <property type="entry name" value="DNA2/NAM7 HELICASE FAMILY"/>
    <property type="match status" value="1"/>
</dbReference>
<dbReference type="InParanoid" id="A0A0C2SVU4"/>
<dbReference type="Gene3D" id="3.40.50.300">
    <property type="entry name" value="P-loop containing nucleotide triphosphate hydrolases"/>
    <property type="match status" value="1"/>
</dbReference>
<dbReference type="Proteomes" id="UP000054549">
    <property type="component" value="Unassembled WGS sequence"/>
</dbReference>
<dbReference type="AlphaFoldDB" id="A0A0C2SVU4"/>
<dbReference type="InterPro" id="IPR041679">
    <property type="entry name" value="DNA2/NAM7-like_C"/>
</dbReference>
<dbReference type="STRING" id="946122.A0A0C2SVU4"/>